<reference evidence="11" key="1">
    <citation type="journal article" date="2012" name="Mol. Biol. Rep.">
        <title>Isolation, characterization, and function analysis of a flavonol synthase gene from Ginkgo biloba.</title>
        <authorList>
            <person name="Xu F."/>
            <person name="Li L."/>
            <person name="Zhang W."/>
            <person name="Cheng H."/>
            <person name="Sun N."/>
            <person name="Cheng S."/>
            <person name="Wang Y."/>
        </authorList>
    </citation>
    <scope>NUCLEOTIDE SEQUENCE</scope>
</reference>
<dbReference type="GO" id="GO:0046872">
    <property type="term" value="F:metal ion binding"/>
    <property type="evidence" value="ECO:0007669"/>
    <property type="project" value="UniProtKB-KW"/>
</dbReference>
<evidence type="ECO:0000256" key="3">
    <source>
        <dbReference type="ARBA" id="ARBA00022723"/>
    </source>
</evidence>
<dbReference type="GO" id="GO:0046148">
    <property type="term" value="P:pigment biosynthetic process"/>
    <property type="evidence" value="ECO:0007669"/>
    <property type="project" value="UniProtKB-ARBA"/>
</dbReference>
<dbReference type="SUPFAM" id="SSF51197">
    <property type="entry name" value="Clavaminate synthase-like"/>
    <property type="match status" value="1"/>
</dbReference>
<evidence type="ECO:0000256" key="7">
    <source>
        <dbReference type="ARBA" id="ARBA00023004"/>
    </source>
</evidence>
<sequence length="340" mass="38615">MAPTRVQYVAESRPQTIPLEFVRPVEERPINTTFNDDIGLGRQIPVIDMCSLEAPELREKTFKEIARASKEWGIFQVINHAISPSLFESLETVGKQFFQLPQEEKEAYACTGEDGSFTGYGTKLACTTDGRQGWSDFFFHMLWPPSLRDFSKWPQKPSSYIEVTEEYSNRILGVLNKLLSALSISLELQESALKDALGGENLEMELKINYYPTCPQPEVAFGVVPHTDMSALTILKPNDVPGLQVWKDDKWITAHYVPNALIIHIGDQIQILSNGKFKSVLHRSLVNKEKVRMSWPVFCSPPLDTVIGPLKELIDDSNPPLYNAKTYREYKHRKINKLGQ</sequence>
<organism evidence="11">
    <name type="scientific">Ginkgo biloba</name>
    <name type="common">Ginkgo</name>
    <name type="synonym">Maidenhair tree</name>
    <dbReference type="NCBI Taxonomy" id="3311"/>
    <lineage>
        <taxon>Eukaryota</taxon>
        <taxon>Viridiplantae</taxon>
        <taxon>Streptophyta</taxon>
        <taxon>Embryophyta</taxon>
        <taxon>Tracheophyta</taxon>
        <taxon>Spermatophyta</taxon>
        <taxon>Ginkgoidae</taxon>
        <taxon>Ginkgoales</taxon>
        <taxon>Ginkgoaceae</taxon>
        <taxon>Ginkgo</taxon>
    </lineage>
</organism>
<evidence type="ECO:0000256" key="2">
    <source>
        <dbReference type="ARBA" id="ARBA00008056"/>
    </source>
</evidence>
<gene>
    <name evidence="11" type="primary">FLS1</name>
</gene>
<accession>D0UZK7</accession>
<name>D0UZK7_GINBI</name>
<evidence type="ECO:0000259" key="10">
    <source>
        <dbReference type="PROSITE" id="PS51471"/>
    </source>
</evidence>
<proteinExistence type="inferred from homology"/>
<dbReference type="BioCyc" id="MetaCyc:MONOMER-18282"/>
<keyword evidence="5" id="KW-0223">Dioxygenase</keyword>
<evidence type="ECO:0000256" key="1">
    <source>
        <dbReference type="ARBA" id="ARBA00001961"/>
    </source>
</evidence>
<dbReference type="FunFam" id="2.60.120.330:FF:000009">
    <property type="entry name" value="Flavonol synthase"/>
    <property type="match status" value="1"/>
</dbReference>
<evidence type="ECO:0000256" key="4">
    <source>
        <dbReference type="ARBA" id="ARBA00022896"/>
    </source>
</evidence>
<keyword evidence="7 9" id="KW-0408">Iron</keyword>
<dbReference type="EC" id="1.14.11.23" evidence="11"/>
<keyword evidence="6 9" id="KW-0560">Oxidoreductase</keyword>
<evidence type="ECO:0000256" key="5">
    <source>
        <dbReference type="ARBA" id="ARBA00022964"/>
    </source>
</evidence>
<dbReference type="Pfam" id="PF14226">
    <property type="entry name" value="DIOX_N"/>
    <property type="match status" value="1"/>
</dbReference>
<dbReference type="InterPro" id="IPR026992">
    <property type="entry name" value="DIOX_N"/>
</dbReference>
<dbReference type="InterPro" id="IPR027443">
    <property type="entry name" value="IPNS-like_sf"/>
</dbReference>
<dbReference type="SMR" id="D0UZK7"/>
<dbReference type="InterPro" id="IPR044861">
    <property type="entry name" value="IPNS-like_FE2OG_OXY"/>
</dbReference>
<dbReference type="Pfam" id="PF03171">
    <property type="entry name" value="2OG-FeII_Oxy"/>
    <property type="match status" value="1"/>
</dbReference>
<comment type="similarity">
    <text evidence="2 9">Belongs to the iron/ascorbate-dependent oxidoreductase family.</text>
</comment>
<protein>
    <submittedName>
        <fullName evidence="11">Flavonol synthase</fullName>
        <ecNumber evidence="11">1.14.11.23</ecNumber>
    </submittedName>
</protein>
<dbReference type="PROSITE" id="PS51471">
    <property type="entry name" value="FE2OG_OXY"/>
    <property type="match status" value="1"/>
</dbReference>
<dbReference type="Gene3D" id="2.60.120.330">
    <property type="entry name" value="B-lactam Antibiotic, Isopenicillin N Synthase, Chain"/>
    <property type="match status" value="1"/>
</dbReference>
<dbReference type="GO" id="GO:0009813">
    <property type="term" value="P:flavonoid biosynthetic process"/>
    <property type="evidence" value="ECO:0007669"/>
    <property type="project" value="UniProtKB-KW"/>
</dbReference>
<evidence type="ECO:0000256" key="6">
    <source>
        <dbReference type="ARBA" id="ARBA00023002"/>
    </source>
</evidence>
<keyword evidence="3 9" id="KW-0479">Metal-binding</keyword>
<evidence type="ECO:0000313" key="11">
    <source>
        <dbReference type="EMBL" id="ACY00393.1"/>
    </source>
</evidence>
<dbReference type="PANTHER" id="PTHR47991">
    <property type="entry name" value="OXOGLUTARATE/IRON-DEPENDENT DIOXYGENASE"/>
    <property type="match status" value="1"/>
</dbReference>
<evidence type="ECO:0000256" key="9">
    <source>
        <dbReference type="RuleBase" id="RU003682"/>
    </source>
</evidence>
<keyword evidence="8" id="KW-0284">Flavonoid biosynthesis</keyword>
<keyword evidence="4" id="KW-0847">Vitamin C</keyword>
<dbReference type="AlphaFoldDB" id="D0UZK7"/>
<dbReference type="InterPro" id="IPR005123">
    <property type="entry name" value="Oxoglu/Fe-dep_dioxygenase_dom"/>
</dbReference>
<comment type="cofactor">
    <cofactor evidence="1">
        <name>L-ascorbate</name>
        <dbReference type="ChEBI" id="CHEBI:38290"/>
    </cofactor>
</comment>
<evidence type="ECO:0000256" key="8">
    <source>
        <dbReference type="ARBA" id="ARBA00023241"/>
    </source>
</evidence>
<dbReference type="GO" id="GO:0051213">
    <property type="term" value="F:dioxygenase activity"/>
    <property type="evidence" value="ECO:0007669"/>
    <property type="project" value="UniProtKB-KW"/>
</dbReference>
<dbReference type="GO" id="GO:0031418">
    <property type="term" value="F:L-ascorbic acid binding"/>
    <property type="evidence" value="ECO:0007669"/>
    <property type="project" value="UniProtKB-KW"/>
</dbReference>
<dbReference type="InterPro" id="IPR050295">
    <property type="entry name" value="Plant_2OG-oxidoreductases"/>
</dbReference>
<dbReference type="EMBL" id="GQ994432">
    <property type="protein sequence ID" value="ACY00393.1"/>
    <property type="molecule type" value="Genomic_DNA"/>
</dbReference>
<dbReference type="BRENDA" id="1.14.20.6">
    <property type="organism ID" value="2435"/>
</dbReference>
<feature type="domain" description="Fe2OG dioxygenase" evidence="10">
    <location>
        <begin position="201"/>
        <end position="301"/>
    </location>
</feature>